<name>X1RRV9_9ZZZZ</name>
<dbReference type="PROSITE" id="PS00116">
    <property type="entry name" value="DNA_POLYMERASE_B"/>
    <property type="match status" value="1"/>
</dbReference>
<dbReference type="InterPro" id="IPR043502">
    <property type="entry name" value="DNA/RNA_pol_sf"/>
</dbReference>
<protein>
    <recommendedName>
        <fullName evidence="2">DNA-directed DNA polymerase</fullName>
        <ecNumber evidence="2">2.7.7.7</ecNumber>
    </recommendedName>
</protein>
<dbReference type="GO" id="GO:0003677">
    <property type="term" value="F:DNA binding"/>
    <property type="evidence" value="ECO:0007669"/>
    <property type="project" value="UniProtKB-KW"/>
</dbReference>
<keyword evidence="6" id="KW-0239">DNA-directed DNA polymerase</keyword>
<gene>
    <name evidence="10" type="ORF">S12H4_00622</name>
</gene>
<evidence type="ECO:0000256" key="1">
    <source>
        <dbReference type="ARBA" id="ARBA00005755"/>
    </source>
</evidence>
<evidence type="ECO:0000256" key="5">
    <source>
        <dbReference type="ARBA" id="ARBA00022705"/>
    </source>
</evidence>
<dbReference type="Gene3D" id="3.90.1600.10">
    <property type="entry name" value="Palm domain of DNA polymerase"/>
    <property type="match status" value="2"/>
</dbReference>
<evidence type="ECO:0000256" key="6">
    <source>
        <dbReference type="ARBA" id="ARBA00022932"/>
    </source>
</evidence>
<feature type="domain" description="DNA-directed DNA polymerase family B mitochondria/virus" evidence="9">
    <location>
        <begin position="64"/>
        <end position="292"/>
    </location>
</feature>
<feature type="non-terminal residue" evidence="10">
    <location>
        <position position="1"/>
    </location>
</feature>
<dbReference type="GO" id="GO:0003887">
    <property type="term" value="F:DNA-directed DNA polymerase activity"/>
    <property type="evidence" value="ECO:0007669"/>
    <property type="project" value="UniProtKB-KW"/>
</dbReference>
<organism evidence="10">
    <name type="scientific">marine sediment metagenome</name>
    <dbReference type="NCBI Taxonomy" id="412755"/>
    <lineage>
        <taxon>unclassified sequences</taxon>
        <taxon>metagenomes</taxon>
        <taxon>ecological metagenomes</taxon>
    </lineage>
</organism>
<evidence type="ECO:0000259" key="9">
    <source>
        <dbReference type="Pfam" id="PF03175"/>
    </source>
</evidence>
<accession>X1RRV9</accession>
<dbReference type="Pfam" id="PF03175">
    <property type="entry name" value="DNA_pol_B_2"/>
    <property type="match status" value="1"/>
</dbReference>
<keyword evidence="4" id="KW-0548">Nucleotidyltransferase</keyword>
<dbReference type="InterPro" id="IPR017964">
    <property type="entry name" value="DNA-dir_DNA_pol_B_CS"/>
</dbReference>
<dbReference type="InterPro" id="IPR004868">
    <property type="entry name" value="DNA-dir_DNA_pol_B_mt/vir"/>
</dbReference>
<keyword evidence="7" id="KW-0238">DNA-binding</keyword>
<evidence type="ECO:0000256" key="7">
    <source>
        <dbReference type="ARBA" id="ARBA00023125"/>
    </source>
</evidence>
<comment type="catalytic activity">
    <reaction evidence="8">
        <text>DNA(n) + a 2'-deoxyribonucleoside 5'-triphosphate = DNA(n+1) + diphosphate</text>
        <dbReference type="Rhea" id="RHEA:22508"/>
        <dbReference type="Rhea" id="RHEA-COMP:17339"/>
        <dbReference type="Rhea" id="RHEA-COMP:17340"/>
        <dbReference type="ChEBI" id="CHEBI:33019"/>
        <dbReference type="ChEBI" id="CHEBI:61560"/>
        <dbReference type="ChEBI" id="CHEBI:173112"/>
        <dbReference type="EC" id="2.7.7.7"/>
    </reaction>
</comment>
<comment type="similarity">
    <text evidence="1">Belongs to the DNA polymerase type-B family.</text>
</comment>
<proteinExistence type="inferred from homology"/>
<keyword evidence="5" id="KW-0235">DNA replication</keyword>
<evidence type="ECO:0000313" key="10">
    <source>
        <dbReference type="EMBL" id="GAI69701.1"/>
    </source>
</evidence>
<sequence length="497" mass="57505">GFKLKFFHSSGTCSIISVKGKNGSIVFLDIMNWFVESLEKTGQRIGMPKLKIDFETCSDSYLSTYCKRDVEIEIENFKRFIKFLEDNSVARLCYTRASTAMAAYLLRHYDKRIYIHNNKEAIDLERESYRGGRCECFYLGRFSYANYYIVDVNSLYPYVMRNNSYPVKYEKILHRISGEDLQRVIASKSITARVLINTDEPAYAVRHDRTIFPIGKFWVTLTTPELKYALEHNHIVKIKQAVLYKQANLFKTYVDRFYRLRQKFKAEDNAEYVELCKKLLNSLYGKFGQKADEWRKIGNCPDEPDRVEICFQVGRSGVKQIRYLLGEIFELVGYGECFNSFPAIAAHVAAYGRMYLYKLMKITGEGNYFYCDTDSLIINETGLLNLQSQIDDSILGGLKIEETTTRLDIRGLKDYSTAGKEVIKGIRKNAVKLQEGVYEQQQWPSFKGVLRSNDANIYKIKKIIKNLNREYTKGTVNPDGSIVPFVLDETALLPLQF</sequence>
<dbReference type="GO" id="GO:0000166">
    <property type="term" value="F:nucleotide binding"/>
    <property type="evidence" value="ECO:0007669"/>
    <property type="project" value="InterPro"/>
</dbReference>
<dbReference type="InterPro" id="IPR023211">
    <property type="entry name" value="DNA_pol_palm_dom_sf"/>
</dbReference>
<evidence type="ECO:0000256" key="2">
    <source>
        <dbReference type="ARBA" id="ARBA00012417"/>
    </source>
</evidence>
<dbReference type="SUPFAM" id="SSF56672">
    <property type="entry name" value="DNA/RNA polymerases"/>
    <property type="match status" value="1"/>
</dbReference>
<comment type="caution">
    <text evidence="10">The sequence shown here is derived from an EMBL/GenBank/DDBJ whole genome shotgun (WGS) entry which is preliminary data.</text>
</comment>
<dbReference type="AlphaFoldDB" id="X1RRV9"/>
<dbReference type="Gene3D" id="1.10.287.690">
    <property type="entry name" value="Helix hairpin bin"/>
    <property type="match status" value="1"/>
</dbReference>
<evidence type="ECO:0000256" key="3">
    <source>
        <dbReference type="ARBA" id="ARBA00022679"/>
    </source>
</evidence>
<keyword evidence="3" id="KW-0808">Transferase</keyword>
<dbReference type="GO" id="GO:0006260">
    <property type="term" value="P:DNA replication"/>
    <property type="evidence" value="ECO:0007669"/>
    <property type="project" value="UniProtKB-KW"/>
</dbReference>
<evidence type="ECO:0000256" key="8">
    <source>
        <dbReference type="ARBA" id="ARBA00049244"/>
    </source>
</evidence>
<dbReference type="EMBL" id="BARW01000083">
    <property type="protein sequence ID" value="GAI69701.1"/>
    <property type="molecule type" value="Genomic_DNA"/>
</dbReference>
<dbReference type="PANTHER" id="PTHR33568:SF3">
    <property type="entry name" value="DNA-DIRECTED DNA POLYMERASE"/>
    <property type="match status" value="1"/>
</dbReference>
<evidence type="ECO:0000256" key="4">
    <source>
        <dbReference type="ARBA" id="ARBA00022695"/>
    </source>
</evidence>
<dbReference type="EC" id="2.7.7.7" evidence="2"/>
<reference evidence="10" key="1">
    <citation type="journal article" date="2014" name="Front. Microbiol.">
        <title>High frequency of phylogenetically diverse reductive dehalogenase-homologous genes in deep subseafloor sedimentary metagenomes.</title>
        <authorList>
            <person name="Kawai M."/>
            <person name="Futagami T."/>
            <person name="Toyoda A."/>
            <person name="Takaki Y."/>
            <person name="Nishi S."/>
            <person name="Hori S."/>
            <person name="Arai W."/>
            <person name="Tsubouchi T."/>
            <person name="Morono Y."/>
            <person name="Uchiyama I."/>
            <person name="Ito T."/>
            <person name="Fujiyama A."/>
            <person name="Inagaki F."/>
            <person name="Takami H."/>
        </authorList>
    </citation>
    <scope>NUCLEOTIDE SEQUENCE</scope>
    <source>
        <strain evidence="10">Expedition CK06-06</strain>
    </source>
</reference>
<dbReference type="PANTHER" id="PTHR33568">
    <property type="entry name" value="DNA POLYMERASE"/>
    <property type="match status" value="1"/>
</dbReference>